<dbReference type="EMBL" id="CAUJNA010000502">
    <property type="protein sequence ID" value="CAJ1377962.1"/>
    <property type="molecule type" value="Genomic_DNA"/>
</dbReference>
<proteinExistence type="predicted"/>
<dbReference type="InterPro" id="IPR036770">
    <property type="entry name" value="Ankyrin_rpt-contain_sf"/>
</dbReference>
<evidence type="ECO:0008006" key="3">
    <source>
        <dbReference type="Google" id="ProtNLM"/>
    </source>
</evidence>
<reference evidence="1" key="1">
    <citation type="submission" date="2023-08" db="EMBL/GenBank/DDBJ databases">
        <authorList>
            <person name="Chen Y."/>
            <person name="Shah S."/>
            <person name="Dougan E. K."/>
            <person name="Thang M."/>
            <person name="Chan C."/>
        </authorList>
    </citation>
    <scope>NUCLEOTIDE SEQUENCE</scope>
</reference>
<protein>
    <recommendedName>
        <fullName evidence="3">ANK_REP_REGION domain-containing protein</fullName>
    </recommendedName>
</protein>
<dbReference type="Gene3D" id="1.25.40.20">
    <property type="entry name" value="Ankyrin repeat-containing domain"/>
    <property type="match status" value="1"/>
</dbReference>
<accession>A0AA36I0G7</accession>
<comment type="caution">
    <text evidence="1">The sequence shown here is derived from an EMBL/GenBank/DDBJ whole genome shotgun (WGS) entry which is preliminary data.</text>
</comment>
<dbReference type="AlphaFoldDB" id="A0AA36I0G7"/>
<dbReference type="SUPFAM" id="SSF48403">
    <property type="entry name" value="Ankyrin repeat"/>
    <property type="match status" value="1"/>
</dbReference>
<keyword evidence="2" id="KW-1185">Reference proteome</keyword>
<organism evidence="1 2">
    <name type="scientific">Effrenium voratum</name>
    <dbReference type="NCBI Taxonomy" id="2562239"/>
    <lineage>
        <taxon>Eukaryota</taxon>
        <taxon>Sar</taxon>
        <taxon>Alveolata</taxon>
        <taxon>Dinophyceae</taxon>
        <taxon>Suessiales</taxon>
        <taxon>Symbiodiniaceae</taxon>
        <taxon>Effrenium</taxon>
    </lineage>
</organism>
<dbReference type="Proteomes" id="UP001178507">
    <property type="component" value="Unassembled WGS sequence"/>
</dbReference>
<sequence>MSQAMALTFEQVGGRCKLVTEDDFKSCLKGEIFIDPFASLRAEQLFKDERRRHRRALRQQALVAEFLKKNQFHEVNTPKVSLCGLHCIYPLAHAVKTENGPMALLLVRMGADPTLRDWRGYTALDRCKSPSLRRKMVELYQKGEPFR</sequence>
<evidence type="ECO:0000313" key="2">
    <source>
        <dbReference type="Proteomes" id="UP001178507"/>
    </source>
</evidence>
<evidence type="ECO:0000313" key="1">
    <source>
        <dbReference type="EMBL" id="CAJ1377962.1"/>
    </source>
</evidence>
<gene>
    <name evidence="1" type="ORF">EVOR1521_LOCUS6640</name>
</gene>
<name>A0AA36I0G7_9DINO</name>